<dbReference type="Pfam" id="PF00106">
    <property type="entry name" value="adh_short"/>
    <property type="match status" value="2"/>
</dbReference>
<evidence type="ECO:0000313" key="4">
    <source>
        <dbReference type="EMBL" id="RTG90380.1"/>
    </source>
</evidence>
<dbReference type="GO" id="GO:0016491">
    <property type="term" value="F:oxidoreductase activity"/>
    <property type="evidence" value="ECO:0007669"/>
    <property type="project" value="UniProtKB-KW"/>
</dbReference>
<dbReference type="InterPro" id="IPR036291">
    <property type="entry name" value="NAD(P)-bd_dom_sf"/>
</dbReference>
<evidence type="ECO:0000259" key="3">
    <source>
        <dbReference type="Pfam" id="PF07910"/>
    </source>
</evidence>
<dbReference type="InterPro" id="IPR002347">
    <property type="entry name" value="SDR_fam"/>
</dbReference>
<reference evidence="4 5" key="1">
    <citation type="journal article" date="2019" name="PLoS Pathog.">
        <title>Genome sequence of the bovine parasite Schistosoma bovis Tanzania.</title>
        <authorList>
            <person name="Oey H."/>
            <person name="Zakrzewski M."/>
            <person name="Gobert G."/>
            <person name="Gravermann K."/>
            <person name="Stoye J."/>
            <person name="Jones M."/>
            <person name="Mcmanus D."/>
            <person name="Krause L."/>
        </authorList>
    </citation>
    <scope>NUCLEOTIDE SEQUENCE [LARGE SCALE GENOMIC DNA]</scope>
    <source>
        <strain evidence="4 5">TAN1997</strain>
    </source>
</reference>
<dbReference type="EMBL" id="QMKO01001446">
    <property type="protein sequence ID" value="RTG90380.1"/>
    <property type="molecule type" value="Genomic_DNA"/>
</dbReference>
<dbReference type="Pfam" id="PF07910">
    <property type="entry name" value="Peptidase_C78"/>
    <property type="match status" value="1"/>
</dbReference>
<dbReference type="AlphaFoldDB" id="A0A430QRQ2"/>
<dbReference type="PROSITE" id="PS00061">
    <property type="entry name" value="ADH_SHORT"/>
    <property type="match status" value="1"/>
</dbReference>
<dbReference type="InterPro" id="IPR020904">
    <property type="entry name" value="Sc_DH/Rdtase_CS"/>
</dbReference>
<dbReference type="STRING" id="6184.A0A430QRQ2"/>
<proteinExistence type="predicted"/>
<dbReference type="Proteomes" id="UP000290809">
    <property type="component" value="Unassembled WGS sequence"/>
</dbReference>
<dbReference type="PANTHER" id="PTHR44147">
    <property type="entry name" value="DEHYDROGENASE/REDUCTASE SDR FAMILY MEMBER 1"/>
    <property type="match status" value="1"/>
</dbReference>
<organism evidence="4 5">
    <name type="scientific">Schistosoma bovis</name>
    <name type="common">Blood fluke</name>
    <dbReference type="NCBI Taxonomy" id="6184"/>
    <lineage>
        <taxon>Eukaryota</taxon>
        <taxon>Metazoa</taxon>
        <taxon>Spiralia</taxon>
        <taxon>Lophotrochozoa</taxon>
        <taxon>Platyhelminthes</taxon>
        <taxon>Trematoda</taxon>
        <taxon>Digenea</taxon>
        <taxon>Strigeidida</taxon>
        <taxon>Schistosomatoidea</taxon>
        <taxon>Schistosomatidae</taxon>
        <taxon>Schistosoma</taxon>
    </lineage>
</organism>
<comment type="caution">
    <text evidence="4">The sequence shown here is derived from an EMBL/GenBank/DDBJ whole genome shotgun (WGS) entry which is preliminary data.</text>
</comment>
<protein>
    <recommendedName>
        <fullName evidence="3">UFSP1/2/DUB catalytic domain-containing protein</fullName>
    </recommendedName>
</protein>
<dbReference type="Gene3D" id="3.40.50.720">
    <property type="entry name" value="NAD(P)-binding Rossmann-like Domain"/>
    <property type="match status" value="2"/>
</dbReference>
<feature type="domain" description="UFSP1/2/DUB catalytic" evidence="3">
    <location>
        <begin position="79"/>
        <end position="255"/>
    </location>
</feature>
<dbReference type="PANTHER" id="PTHR44147:SF2">
    <property type="entry name" value="DEHYDROGENASE_REDUCTASE SDR FAMILY MEMBER 1"/>
    <property type="match status" value="1"/>
</dbReference>
<dbReference type="SUPFAM" id="SSF51735">
    <property type="entry name" value="NAD(P)-binding Rossmann-fold domains"/>
    <property type="match status" value="2"/>
</dbReference>
<evidence type="ECO:0000256" key="1">
    <source>
        <dbReference type="ARBA" id="ARBA00022801"/>
    </source>
</evidence>
<dbReference type="Gene3D" id="3.90.70.130">
    <property type="match status" value="1"/>
</dbReference>
<gene>
    <name evidence="4" type="ORF">DC041_0012353</name>
</gene>
<keyword evidence="1" id="KW-0378">Hydrolase</keyword>
<evidence type="ECO:0000256" key="2">
    <source>
        <dbReference type="ARBA" id="ARBA00023002"/>
    </source>
</evidence>
<dbReference type="GO" id="GO:0016787">
    <property type="term" value="F:hydrolase activity"/>
    <property type="evidence" value="ECO:0007669"/>
    <property type="project" value="UniProtKB-KW"/>
</dbReference>
<keyword evidence="2" id="KW-0560">Oxidoreductase</keyword>
<evidence type="ECO:0000313" key="5">
    <source>
        <dbReference type="Proteomes" id="UP000290809"/>
    </source>
</evidence>
<sequence length="809" mass="89268">MEAFLCFCYSLTLNNTLSMLSTYYPCRLTSGFSGCSAQSIATRWIERSFELNNLTLTDYQRRVQEIRRSVRQGIDSAATCTDAVSAMPSIWKLQALLESAWSLGFDPLGASQISSTINPNKISSGVNPTGSDDMISTDSRNLVGIVDSTACLGATDMVSLFGSIGIRSSIIECRAPSGPGGTHPYLLTHIYSYITSGNSHGISNESVTLPMLLQHEGHSRIVIGVEVDEDDKPLALIVLDPDVSAEAMRQVIKAADYSISSPSIDLSHLSFGSYNWMDVLGSMRVDMTQLVQPQYQLLQINGLIETDLDLQKAIPVMVDHSNENEIENLFHQIDREQKGRLDIVVNNAYSAVTFLQKNMGKPYYEITDISPGEAWDVVNDTGLKNHYICSVLATRMMIEYQKKTNSSSTRPGLIVNITSVGGKIYLFSVSYGSGKAALDRITHDMALELRRENVNISIVGISPGLVRTEHILDAASKGSLTMNIENSQSPELVGRVVVGMAAESPKKLLSRSGHIFLVSDLAEEYGIHEDCGREIKCIPVAVDHTDDDQISKLFDRIEREQNGRLDILVNNAFSAVGFLLNNVDKPYYEIESKSPGEAWDIVNNVGLRNNYICSVFATKLMINYQEKLKKDGVKDDHLRPGLIVNVSSIGAKIYFFNAIYGAGKAALDRMTCDMAYDLKRTNTNICIFSLWPGPVRTETVVAEATDGTLKLGEKIAFHYDTAESPQLSGKVIIAIANEQRDKLLSRNGQVILTCDIADEYSIKEIDGRKPINLRSLQLAVKTQCSLLGYLIPGFIRIPLSLVTYILRRQ</sequence>
<keyword evidence="5" id="KW-1185">Reference proteome</keyword>
<name>A0A430QRQ2_SCHBO</name>
<accession>A0A430QRQ2</accession>
<dbReference type="InterPro" id="IPR012462">
    <property type="entry name" value="UFSP1/2_DUB_cat"/>
</dbReference>
<dbReference type="PRINTS" id="PR00080">
    <property type="entry name" value="SDRFAMILY"/>
</dbReference>